<feature type="transmembrane region" description="Helical" evidence="2">
    <location>
        <begin position="6"/>
        <end position="27"/>
    </location>
</feature>
<organism evidence="3 4">
    <name type="scientific">Candidatus Jettenia ecosi</name>
    <dbReference type="NCBI Taxonomy" id="2494326"/>
    <lineage>
        <taxon>Bacteria</taxon>
        <taxon>Pseudomonadati</taxon>
        <taxon>Planctomycetota</taxon>
        <taxon>Candidatus Brocadiia</taxon>
        <taxon>Candidatus Brocadiales</taxon>
        <taxon>Candidatus Brocadiaceae</taxon>
        <taxon>Candidatus Jettenia</taxon>
    </lineage>
</organism>
<feature type="coiled-coil region" evidence="1">
    <location>
        <begin position="47"/>
        <end position="88"/>
    </location>
</feature>
<evidence type="ECO:0000313" key="3">
    <source>
        <dbReference type="EMBL" id="TLD42140.1"/>
    </source>
</evidence>
<keyword evidence="2" id="KW-1133">Transmembrane helix</keyword>
<evidence type="ECO:0000313" key="4">
    <source>
        <dbReference type="Proteomes" id="UP000319783"/>
    </source>
</evidence>
<keyword evidence="2" id="KW-0472">Membrane</keyword>
<evidence type="ECO:0000256" key="1">
    <source>
        <dbReference type="SAM" id="Coils"/>
    </source>
</evidence>
<protein>
    <submittedName>
        <fullName evidence="3">Uncharacterized protein</fullName>
    </submittedName>
</protein>
<name>A0A533QNI0_9BACT</name>
<sequence>MIFNPHISKFIKIGAVLFCFMCLFFAINMASKYEYQKTETEIQGNKVRELEEKIRELTIINQELSQIRMILAQDREQLKKEISVLQKKYPELEDWKLTSKNEP</sequence>
<comment type="caution">
    <text evidence="3">The sequence shown here is derived from an EMBL/GenBank/DDBJ whole genome shotgun (WGS) entry which is preliminary data.</text>
</comment>
<dbReference type="Proteomes" id="UP000319783">
    <property type="component" value="Unassembled WGS sequence"/>
</dbReference>
<dbReference type="EMBL" id="SULG01000027">
    <property type="protein sequence ID" value="TLD42140.1"/>
    <property type="molecule type" value="Genomic_DNA"/>
</dbReference>
<reference evidence="3 4" key="1">
    <citation type="submission" date="2019-04" db="EMBL/GenBank/DDBJ databases">
        <title>Genome of a novel bacterium Candidatus Jettenia ecosi reconstructed from metagenome of an anammox bioreactor.</title>
        <authorList>
            <person name="Mardanov A.V."/>
            <person name="Beletsky A.V."/>
            <person name="Ravin N.V."/>
            <person name="Botchkova E.A."/>
            <person name="Litti Y.V."/>
            <person name="Nozhevnikova A.N."/>
        </authorList>
    </citation>
    <scope>NUCLEOTIDE SEQUENCE [LARGE SCALE GENOMIC DNA]</scope>
    <source>
        <strain evidence="3">J2</strain>
    </source>
</reference>
<dbReference type="AlphaFoldDB" id="A0A533QNI0"/>
<gene>
    <name evidence="3" type="ORF">JETT_1620</name>
</gene>
<accession>A0A533QNI0</accession>
<proteinExistence type="predicted"/>
<keyword evidence="1" id="KW-0175">Coiled coil</keyword>
<evidence type="ECO:0000256" key="2">
    <source>
        <dbReference type="SAM" id="Phobius"/>
    </source>
</evidence>
<keyword evidence="2" id="KW-0812">Transmembrane</keyword>